<dbReference type="NCBIfam" id="TIGR03694">
    <property type="entry name" value="exosort_acyl"/>
    <property type="match status" value="1"/>
</dbReference>
<evidence type="ECO:0000313" key="1">
    <source>
        <dbReference type="EMBL" id="ETX00411.1"/>
    </source>
</evidence>
<accession>W4LRR6</accession>
<organism evidence="1 2">
    <name type="scientific">Candidatus Entotheonella gemina</name>
    <dbReference type="NCBI Taxonomy" id="1429439"/>
    <lineage>
        <taxon>Bacteria</taxon>
        <taxon>Pseudomonadati</taxon>
        <taxon>Nitrospinota/Tectimicrobiota group</taxon>
        <taxon>Candidatus Tectimicrobiota</taxon>
        <taxon>Candidatus Entotheonellia</taxon>
        <taxon>Candidatus Entotheonellales</taxon>
        <taxon>Candidatus Entotheonellaceae</taxon>
        <taxon>Candidatus Entotheonella</taxon>
    </lineage>
</organism>
<evidence type="ECO:0008006" key="3">
    <source>
        <dbReference type="Google" id="ProtNLM"/>
    </source>
</evidence>
<dbReference type="AlphaFoldDB" id="W4LRR6"/>
<name>W4LRR6_9BACT</name>
<dbReference type="SUPFAM" id="SSF55729">
    <property type="entry name" value="Acyl-CoA N-acyltransferases (Nat)"/>
    <property type="match status" value="1"/>
</dbReference>
<dbReference type="Pfam" id="PF13444">
    <property type="entry name" value="Acetyltransf_5"/>
    <property type="match status" value="1"/>
</dbReference>
<keyword evidence="2" id="KW-1185">Reference proteome</keyword>
<dbReference type="InterPro" id="IPR022484">
    <property type="entry name" value="PEP-CTERM/exosrtase_acylTfrase"/>
</dbReference>
<reference evidence="1 2" key="1">
    <citation type="journal article" date="2014" name="Nature">
        <title>An environmental bacterial taxon with a large and distinct metabolic repertoire.</title>
        <authorList>
            <person name="Wilson M.C."/>
            <person name="Mori T."/>
            <person name="Ruckert C."/>
            <person name="Uria A.R."/>
            <person name="Helf M.J."/>
            <person name="Takada K."/>
            <person name="Gernert C."/>
            <person name="Steffens U.A."/>
            <person name="Heycke N."/>
            <person name="Schmitt S."/>
            <person name="Rinke C."/>
            <person name="Helfrich E.J."/>
            <person name="Brachmann A.O."/>
            <person name="Gurgui C."/>
            <person name="Wakimoto T."/>
            <person name="Kracht M."/>
            <person name="Crusemann M."/>
            <person name="Hentschel U."/>
            <person name="Abe I."/>
            <person name="Matsunaga S."/>
            <person name="Kalinowski J."/>
            <person name="Takeyama H."/>
            <person name="Piel J."/>
        </authorList>
    </citation>
    <scope>NUCLEOTIDE SEQUENCE [LARGE SCALE GENOMIC DNA]</scope>
    <source>
        <strain evidence="2">TSY2</strain>
    </source>
</reference>
<protein>
    <recommendedName>
        <fullName evidence="3">PEP-CTERM/exosortase system-associated acyltransferase</fullName>
    </recommendedName>
</protein>
<comment type="caution">
    <text evidence="1">The sequence shown here is derived from an EMBL/GenBank/DDBJ whole genome shotgun (WGS) entry which is preliminary data.</text>
</comment>
<proteinExistence type="predicted"/>
<sequence>MEKTHLLPVDDFLQYFDVALASTPEQKQQVYRIRYNVYCEELKFEPAECFPDREESDEFDPQSLHCLITHKSSRMPAGCARLIPPAGPCRQGHLPFEKHCSGGLDKAFLDKLEGDRHTVCELSRLAVEVPFRRSRGAGKPRPFDVEGLDCSRQERRTFGLTPVACAVSVIALASLTGRPDAFCITEPFLAKYLRRFGLNAQRIGQEIYHRGWRAPYFIHSEGVRETAPADLRDLYDAIFERMKQDLSTATL</sequence>
<evidence type="ECO:0000313" key="2">
    <source>
        <dbReference type="Proteomes" id="UP000019140"/>
    </source>
</evidence>
<dbReference type="HOGENOM" id="CLU_072758_1_0_7"/>
<dbReference type="EMBL" id="AZHX01001730">
    <property type="protein sequence ID" value="ETX00411.1"/>
    <property type="molecule type" value="Genomic_DNA"/>
</dbReference>
<dbReference type="Proteomes" id="UP000019140">
    <property type="component" value="Unassembled WGS sequence"/>
</dbReference>
<dbReference type="Gene3D" id="3.40.630.30">
    <property type="match status" value="1"/>
</dbReference>
<gene>
    <name evidence="1" type="ORF">ETSY2_39135</name>
</gene>
<dbReference type="InterPro" id="IPR016181">
    <property type="entry name" value="Acyl_CoA_acyltransferase"/>
</dbReference>